<dbReference type="InterPro" id="IPR003594">
    <property type="entry name" value="HATPase_dom"/>
</dbReference>
<protein>
    <submittedName>
        <fullName evidence="5">Stage II sporulation protein E (SpoIIE)</fullName>
    </submittedName>
</protein>
<sequence length="751" mass="81567">MPAVPDSPHLDRDVERAPRNTEAVTEAQAIFELVEAGLGSPTADESFDRFARLAMRQLGVPTAAVSLVLADEQVYPGAHGLPEDIQASRRMPLTHSFCQHVTNDREPLVVPDTRKDSRVWDNPAIPDFGVLAYAGFPILDQRGRVVGTLCAMDDEPHDWTESDLATLADLTAACTSELRLRIAHERATRMQNLAIQATRRNRLLLMLSEAFADATSVQDVGETLAYVASSAIGARYAGLAVVDPSRKSLTYTSMDHLEPGLAPSYRYARIDDPDRVVSYVARTQEALFFRDQADILASFPTVSDAIDDTVGSRALLPVVSGTSLLAVIFLAWEHGKIADDESLSRAGLAGFVAHALERVRLLEERRDAATTLQAAMLTELPDIPHLELASTYSPATLTDQVGGDWYDAVVHDEDASVLMIGDVTGHDMRAAAEMGQLRSMLRTFAWSHDESPSALLRLLDRANSGLALHASGTAVVARLDRRGDFFDLSWSNAGHPPPLVLRSDGSVEMLDARPDMMLGFVPNAPRSDHMTHLGPGDTLLLYTDGLIERRGVAQSTRLAGLAQALVALRHGSTLALPNALVQRLVGSDQRDDIAVLAVRVRAAVNSHPTPACPTRVSRSVEHTTGAISPARRWVDDILESCGISRDQRRTIMLLASETLTNAVQHAVGPLEAIVEVSNTLVRVGVRDGSPDEPTLHDPAPHETGGRGVQFLDRFADRWFVEHRAADGPGKTVWFELARDDALSPERVGGSR</sequence>
<dbReference type="Gene3D" id="3.30.565.10">
    <property type="entry name" value="Histidine kinase-like ATPase, C-terminal domain"/>
    <property type="match status" value="1"/>
</dbReference>
<feature type="region of interest" description="Disordered" evidence="2">
    <location>
        <begin position="686"/>
        <end position="706"/>
    </location>
</feature>
<dbReference type="SUPFAM" id="SSF55781">
    <property type="entry name" value="GAF domain-like"/>
    <property type="match status" value="2"/>
</dbReference>
<evidence type="ECO:0000256" key="1">
    <source>
        <dbReference type="ARBA" id="ARBA00022801"/>
    </source>
</evidence>
<dbReference type="InterPro" id="IPR052016">
    <property type="entry name" value="Bact_Sigma-Reg"/>
</dbReference>
<evidence type="ECO:0000256" key="2">
    <source>
        <dbReference type="SAM" id="MobiDB-lite"/>
    </source>
</evidence>
<dbReference type="SUPFAM" id="SSF81606">
    <property type="entry name" value="PP2C-like"/>
    <property type="match status" value="1"/>
</dbReference>
<dbReference type="Pfam" id="PF01590">
    <property type="entry name" value="GAF"/>
    <property type="match status" value="1"/>
</dbReference>
<dbReference type="PANTHER" id="PTHR43156">
    <property type="entry name" value="STAGE II SPORULATION PROTEIN E-RELATED"/>
    <property type="match status" value="1"/>
</dbReference>
<proteinExistence type="predicted"/>
<dbReference type="CDD" id="cd16936">
    <property type="entry name" value="HATPase_RsbW-like"/>
    <property type="match status" value="1"/>
</dbReference>
<dbReference type="PATRIC" id="fig|43678.3.peg.2655"/>
<evidence type="ECO:0000259" key="3">
    <source>
        <dbReference type="SMART" id="SM00065"/>
    </source>
</evidence>
<organism evidence="5 6">
    <name type="scientific">Oerskovia enterophila</name>
    <dbReference type="NCBI Taxonomy" id="43678"/>
    <lineage>
        <taxon>Bacteria</taxon>
        <taxon>Bacillati</taxon>
        <taxon>Actinomycetota</taxon>
        <taxon>Actinomycetes</taxon>
        <taxon>Micrococcales</taxon>
        <taxon>Cellulomonadaceae</taxon>
        <taxon>Oerskovia</taxon>
    </lineage>
</organism>
<dbReference type="InterPro" id="IPR036457">
    <property type="entry name" value="PPM-type-like_dom_sf"/>
</dbReference>
<feature type="domain" description="GAF" evidence="3">
    <location>
        <begin position="216"/>
        <end position="366"/>
    </location>
</feature>
<dbReference type="SMART" id="SM00331">
    <property type="entry name" value="PP2C_SIG"/>
    <property type="match status" value="1"/>
</dbReference>
<accession>A0A163R0Q6</accession>
<feature type="compositionally biased region" description="Basic and acidic residues" evidence="2">
    <location>
        <begin position="686"/>
        <end position="704"/>
    </location>
</feature>
<dbReference type="SMART" id="SM00065">
    <property type="entry name" value="GAF"/>
    <property type="match status" value="2"/>
</dbReference>
<feature type="compositionally biased region" description="Basic and acidic residues" evidence="2">
    <location>
        <begin position="8"/>
        <end position="19"/>
    </location>
</feature>
<dbReference type="Gene3D" id="3.30.450.40">
    <property type="match status" value="2"/>
</dbReference>
<dbReference type="PANTHER" id="PTHR43156:SF2">
    <property type="entry name" value="STAGE II SPORULATION PROTEIN E"/>
    <property type="match status" value="1"/>
</dbReference>
<dbReference type="STRING" id="43678.OJAG_25400"/>
<feature type="domain" description="GAF" evidence="3">
    <location>
        <begin position="42"/>
        <end position="188"/>
    </location>
</feature>
<dbReference type="Pfam" id="PF13581">
    <property type="entry name" value="HATPase_c_2"/>
    <property type="match status" value="1"/>
</dbReference>
<evidence type="ECO:0000259" key="4">
    <source>
        <dbReference type="SMART" id="SM00331"/>
    </source>
</evidence>
<name>A0A163R0Q6_9CELL</name>
<dbReference type="Proteomes" id="UP000076447">
    <property type="component" value="Unassembled WGS sequence"/>
</dbReference>
<dbReference type="Pfam" id="PF07228">
    <property type="entry name" value="SpoIIE"/>
    <property type="match status" value="1"/>
</dbReference>
<dbReference type="InterPro" id="IPR029016">
    <property type="entry name" value="GAF-like_dom_sf"/>
</dbReference>
<comment type="caution">
    <text evidence="5">The sequence shown here is derived from an EMBL/GenBank/DDBJ whole genome shotgun (WGS) entry which is preliminary data.</text>
</comment>
<dbReference type="InterPro" id="IPR036890">
    <property type="entry name" value="HATPase_C_sf"/>
</dbReference>
<dbReference type="Gene3D" id="3.60.40.10">
    <property type="entry name" value="PPM-type phosphatase domain"/>
    <property type="match status" value="1"/>
</dbReference>
<feature type="region of interest" description="Disordered" evidence="2">
    <location>
        <begin position="1"/>
        <end position="21"/>
    </location>
</feature>
<evidence type="ECO:0000313" key="5">
    <source>
        <dbReference type="EMBL" id="KZM34734.1"/>
    </source>
</evidence>
<feature type="domain" description="PPM-type phosphatase" evidence="4">
    <location>
        <begin position="383"/>
        <end position="600"/>
    </location>
</feature>
<dbReference type="AlphaFoldDB" id="A0A163R0Q6"/>
<dbReference type="EMBL" id="LRIE01000077">
    <property type="protein sequence ID" value="KZM34734.1"/>
    <property type="molecule type" value="Genomic_DNA"/>
</dbReference>
<evidence type="ECO:0000313" key="6">
    <source>
        <dbReference type="Proteomes" id="UP000076447"/>
    </source>
</evidence>
<dbReference type="InterPro" id="IPR003018">
    <property type="entry name" value="GAF"/>
</dbReference>
<gene>
    <name evidence="5" type="ORF">OJAG_25400</name>
</gene>
<dbReference type="GO" id="GO:0016791">
    <property type="term" value="F:phosphatase activity"/>
    <property type="evidence" value="ECO:0007669"/>
    <property type="project" value="TreeGrafter"/>
</dbReference>
<keyword evidence="1" id="KW-0378">Hydrolase</keyword>
<dbReference type="InterPro" id="IPR001932">
    <property type="entry name" value="PPM-type_phosphatase-like_dom"/>
</dbReference>
<reference evidence="5 6" key="1">
    <citation type="submission" date="2016-01" db="EMBL/GenBank/DDBJ databases">
        <title>Genome sequence of Oerskovia enterophila VJag, an agar and cellulose degrading bacterium.</title>
        <authorList>
            <person name="Poehlein A."/>
            <person name="Jag V."/>
            <person name="Bengelsdorf F."/>
            <person name="Duerre P."/>
            <person name="Daniel R."/>
        </authorList>
    </citation>
    <scope>NUCLEOTIDE SEQUENCE [LARGE SCALE GENOMIC DNA]</scope>
    <source>
        <strain evidence="5 6">VJag</strain>
    </source>
</reference>